<keyword evidence="6" id="KW-1185">Reference proteome</keyword>
<evidence type="ECO:0000259" key="4">
    <source>
        <dbReference type="SMART" id="SM00822"/>
    </source>
</evidence>
<keyword evidence="2" id="KW-0560">Oxidoreductase</keyword>
<dbReference type="Gene3D" id="3.40.50.720">
    <property type="entry name" value="NAD(P)-binding Rossmann-like Domain"/>
    <property type="match status" value="1"/>
</dbReference>
<sequence>MSALRGRTALVSGGGSGLGAAITRELVDNGVRVVVVGRTRETLDALVAEYPQQVHAAVCDVSDPESVAELRRDLAAEDVSILINNAGIAGPVADLVDVDPSAWDEVFAVNVRGTYLMCRQFLPAMVRRKAGDVVNIASVSGKRPLPGRTPYCASKMAVLGLTATLSTEVGPSGVSVNSLSPGPIDSARMHRNFTLEAERTGSTYAEAEAIFVSRSALKRMVTEQEVAGAVVAILSMSGMCGADVDLSAGMVAR</sequence>
<proteinExistence type="inferred from homology"/>
<gene>
    <name evidence="5" type="ORF">GOOTI_105_00510</name>
</gene>
<dbReference type="PROSITE" id="PS00061">
    <property type="entry name" value="ADH_SHORT"/>
    <property type="match status" value="1"/>
</dbReference>
<evidence type="ECO:0000256" key="3">
    <source>
        <dbReference type="RuleBase" id="RU000363"/>
    </source>
</evidence>
<comment type="similarity">
    <text evidence="1 3">Belongs to the short-chain dehydrogenases/reductases (SDR) family.</text>
</comment>
<feature type="domain" description="Ketoreductase" evidence="4">
    <location>
        <begin position="7"/>
        <end position="182"/>
    </location>
</feature>
<dbReference type="PRINTS" id="PR00080">
    <property type="entry name" value="SDRFAMILY"/>
</dbReference>
<dbReference type="RefSeq" id="WP_007238623.1">
    <property type="nucleotide sequence ID" value="NZ_BAFB01000105.1"/>
</dbReference>
<dbReference type="EMBL" id="BAFB01000105">
    <property type="protein sequence ID" value="GAB34386.1"/>
    <property type="molecule type" value="Genomic_DNA"/>
</dbReference>
<dbReference type="InterPro" id="IPR036291">
    <property type="entry name" value="NAD(P)-bd_dom_sf"/>
</dbReference>
<name>H5TLM8_GORO1</name>
<organism evidence="5 6">
    <name type="scientific">Gordonia otitidis (strain DSM 44809 / CCUG 52243 / JCM 12355 / NBRC 100426 / IFM 10032)</name>
    <dbReference type="NCBI Taxonomy" id="1108044"/>
    <lineage>
        <taxon>Bacteria</taxon>
        <taxon>Bacillati</taxon>
        <taxon>Actinomycetota</taxon>
        <taxon>Actinomycetes</taxon>
        <taxon>Mycobacteriales</taxon>
        <taxon>Gordoniaceae</taxon>
        <taxon>Gordonia</taxon>
    </lineage>
</organism>
<evidence type="ECO:0000256" key="1">
    <source>
        <dbReference type="ARBA" id="ARBA00006484"/>
    </source>
</evidence>
<dbReference type="STRING" id="1108044.GOOTI_105_00510"/>
<dbReference type="InterPro" id="IPR020904">
    <property type="entry name" value="Sc_DH/Rdtase_CS"/>
</dbReference>
<dbReference type="OrthoDB" id="7064009at2"/>
<dbReference type="SUPFAM" id="SSF51735">
    <property type="entry name" value="NAD(P)-binding Rossmann-fold domains"/>
    <property type="match status" value="1"/>
</dbReference>
<evidence type="ECO:0000313" key="5">
    <source>
        <dbReference type="EMBL" id="GAB34386.1"/>
    </source>
</evidence>
<dbReference type="Proteomes" id="UP000005038">
    <property type="component" value="Unassembled WGS sequence"/>
</dbReference>
<evidence type="ECO:0000256" key="2">
    <source>
        <dbReference type="ARBA" id="ARBA00023002"/>
    </source>
</evidence>
<dbReference type="GO" id="GO:0016616">
    <property type="term" value="F:oxidoreductase activity, acting on the CH-OH group of donors, NAD or NADP as acceptor"/>
    <property type="evidence" value="ECO:0007669"/>
    <property type="project" value="UniProtKB-ARBA"/>
</dbReference>
<comment type="caution">
    <text evidence="5">The sequence shown here is derived from an EMBL/GenBank/DDBJ whole genome shotgun (WGS) entry which is preliminary data.</text>
</comment>
<dbReference type="FunFam" id="3.40.50.720:FF:000084">
    <property type="entry name" value="Short-chain dehydrogenase reductase"/>
    <property type="match status" value="1"/>
</dbReference>
<reference evidence="5" key="1">
    <citation type="submission" date="2012-02" db="EMBL/GenBank/DDBJ databases">
        <title>Whole genome shotgun sequence of Gordonia otitidis NBRC 100426.</title>
        <authorList>
            <person name="Yoshida I."/>
            <person name="Hosoyama A."/>
            <person name="Tsuchikane K."/>
            <person name="Katsumata H."/>
            <person name="Yamazaki S."/>
            <person name="Fujita N."/>
        </authorList>
    </citation>
    <scope>NUCLEOTIDE SEQUENCE [LARGE SCALE GENOMIC DNA]</scope>
    <source>
        <strain evidence="5">NBRC 100426</strain>
    </source>
</reference>
<dbReference type="PRINTS" id="PR00081">
    <property type="entry name" value="GDHRDH"/>
</dbReference>
<evidence type="ECO:0000313" key="6">
    <source>
        <dbReference type="Proteomes" id="UP000005038"/>
    </source>
</evidence>
<dbReference type="InterPro" id="IPR057326">
    <property type="entry name" value="KR_dom"/>
</dbReference>
<dbReference type="PANTHER" id="PTHR42760">
    <property type="entry name" value="SHORT-CHAIN DEHYDROGENASES/REDUCTASES FAMILY MEMBER"/>
    <property type="match status" value="1"/>
</dbReference>
<dbReference type="AlphaFoldDB" id="H5TLM8"/>
<accession>H5TLM8</accession>
<dbReference type="InterPro" id="IPR002347">
    <property type="entry name" value="SDR_fam"/>
</dbReference>
<dbReference type="CDD" id="cd05233">
    <property type="entry name" value="SDR_c"/>
    <property type="match status" value="1"/>
</dbReference>
<dbReference type="Pfam" id="PF00106">
    <property type="entry name" value="adh_short"/>
    <property type="match status" value="1"/>
</dbReference>
<dbReference type="SMART" id="SM00822">
    <property type="entry name" value="PKS_KR"/>
    <property type="match status" value="1"/>
</dbReference>
<protein>
    <submittedName>
        <fullName evidence="5">Oxidoreductase</fullName>
    </submittedName>
</protein>